<dbReference type="AlphaFoldDB" id="A0A1Q3FQ61"/>
<dbReference type="Pfam" id="PF00501">
    <property type="entry name" value="AMP-binding"/>
    <property type="match status" value="1"/>
</dbReference>
<dbReference type="FunFam" id="3.40.50.12780:FF:000025">
    <property type="entry name" value="luciferin 4-monooxygenase"/>
    <property type="match status" value="1"/>
</dbReference>
<protein>
    <submittedName>
        <fullName evidence="5">Putative acyl-coa synthetase</fullName>
    </submittedName>
</protein>
<evidence type="ECO:0000256" key="1">
    <source>
        <dbReference type="ARBA" id="ARBA00004275"/>
    </source>
</evidence>
<dbReference type="Gene3D" id="3.30.300.30">
    <property type="match status" value="1"/>
</dbReference>
<dbReference type="GO" id="GO:0005777">
    <property type="term" value="C:peroxisome"/>
    <property type="evidence" value="ECO:0007669"/>
    <property type="project" value="UniProtKB-SubCell"/>
</dbReference>
<keyword evidence="2" id="KW-0576">Peroxisome</keyword>
<sequence>MSNFDRKSKCWHGLQQPPILNPAASIGQVIVNLLERTPDKVVEICADSEEVFTCRQLRLRMIRAALNLTQRYGISKGDVVCMAVENSPRVTASLLGCFLVGAPAHALHAHFEESDLTHLMSITKPKLVFCNGHNYTRVEKSLASIGLDAQIVVLDSAEAEQIVFSPVASEEKYQPPYLGDSDKTVAAIVCSSGTTNLPKAVCVSHAQLIAPYVRVNGIGVETFLCFSSLYWGSAFQMLMLALFNGGTRITTAKTFSPGFAGDLIAKYQVTTIFTPPPMLADLVEHWEANRLRFPSLRIVGTGGCALPDALRKRADALLRPEGRVFLGYSMSEFGGIIALDMEPRVNSVGTLATNVTARIVAEDGTVLGANEEGEIQASYPHRFIGYYGNEQETAHFFTPDGFIKTGDIGRFDDDGFLYITDRKKSMIRYQNFQIAPAQLEAVIVELTGVKQAVVVGQPDPKISSNDLATALVVVSKGHSVSEEEIVAHVDASVPDYKRLRGGVFIVESLPRTGNDKIDRRQATKLARGLSQLC</sequence>
<evidence type="ECO:0000313" key="5">
    <source>
        <dbReference type="EMBL" id="JAV29628.1"/>
    </source>
</evidence>
<dbReference type="InterPro" id="IPR025110">
    <property type="entry name" value="AMP-bd_C"/>
</dbReference>
<evidence type="ECO:0000256" key="2">
    <source>
        <dbReference type="ARBA" id="ARBA00023140"/>
    </source>
</evidence>
<evidence type="ECO:0000259" key="4">
    <source>
        <dbReference type="Pfam" id="PF13193"/>
    </source>
</evidence>
<dbReference type="PANTHER" id="PTHR24096">
    <property type="entry name" value="LONG-CHAIN-FATTY-ACID--COA LIGASE"/>
    <property type="match status" value="1"/>
</dbReference>
<dbReference type="InterPro" id="IPR000873">
    <property type="entry name" value="AMP-dep_synth/lig_dom"/>
</dbReference>
<dbReference type="InterPro" id="IPR042099">
    <property type="entry name" value="ANL_N_sf"/>
</dbReference>
<dbReference type="PANTHER" id="PTHR24096:SF353">
    <property type="entry name" value="GH16244P-RELATED"/>
    <property type="match status" value="1"/>
</dbReference>
<comment type="subcellular location">
    <subcellularLocation>
        <location evidence="1">Peroxisome</location>
    </subcellularLocation>
</comment>
<organism evidence="5">
    <name type="scientific">Culex tarsalis</name>
    <name type="common">Encephalitis mosquito</name>
    <dbReference type="NCBI Taxonomy" id="7177"/>
    <lineage>
        <taxon>Eukaryota</taxon>
        <taxon>Metazoa</taxon>
        <taxon>Ecdysozoa</taxon>
        <taxon>Arthropoda</taxon>
        <taxon>Hexapoda</taxon>
        <taxon>Insecta</taxon>
        <taxon>Pterygota</taxon>
        <taxon>Neoptera</taxon>
        <taxon>Endopterygota</taxon>
        <taxon>Diptera</taxon>
        <taxon>Nematocera</taxon>
        <taxon>Culicoidea</taxon>
        <taxon>Culicidae</taxon>
        <taxon>Culicinae</taxon>
        <taxon>Culicini</taxon>
        <taxon>Culex</taxon>
        <taxon>Culex</taxon>
    </lineage>
</organism>
<accession>A0A1Q3FQ61</accession>
<feature type="domain" description="AMP-dependent synthetase/ligase" evidence="3">
    <location>
        <begin position="35"/>
        <end position="387"/>
    </location>
</feature>
<dbReference type="Pfam" id="PF13193">
    <property type="entry name" value="AMP-binding_C"/>
    <property type="match status" value="1"/>
</dbReference>
<name>A0A1Q3FQ61_CULTA</name>
<dbReference type="Gene3D" id="3.40.50.12780">
    <property type="entry name" value="N-terminal domain of ligase-like"/>
    <property type="match status" value="1"/>
</dbReference>
<proteinExistence type="predicted"/>
<dbReference type="SUPFAM" id="SSF56801">
    <property type="entry name" value="Acetyl-CoA synthetase-like"/>
    <property type="match status" value="1"/>
</dbReference>
<dbReference type="InterPro" id="IPR045851">
    <property type="entry name" value="AMP-bd_C_sf"/>
</dbReference>
<dbReference type="GO" id="GO:0046949">
    <property type="term" value="P:fatty-acyl-CoA biosynthetic process"/>
    <property type="evidence" value="ECO:0007669"/>
    <property type="project" value="TreeGrafter"/>
</dbReference>
<dbReference type="EMBL" id="GFDL01005417">
    <property type="protein sequence ID" value="JAV29628.1"/>
    <property type="molecule type" value="Transcribed_RNA"/>
</dbReference>
<dbReference type="GO" id="GO:0004467">
    <property type="term" value="F:long-chain fatty acid-CoA ligase activity"/>
    <property type="evidence" value="ECO:0007669"/>
    <property type="project" value="TreeGrafter"/>
</dbReference>
<reference evidence="5" key="1">
    <citation type="submission" date="2017-01" db="EMBL/GenBank/DDBJ databases">
        <title>A deep insight into the sialotranscriptome of adult male and female Cluex tarsalis mosquitoes.</title>
        <authorList>
            <person name="Ribeiro J.M."/>
            <person name="Moreira F."/>
            <person name="Bernard K.A."/>
            <person name="Calvo E."/>
        </authorList>
    </citation>
    <scope>NUCLEOTIDE SEQUENCE</scope>
    <source>
        <strain evidence="5">Kern County</strain>
        <tissue evidence="5">Salivary glands</tissue>
    </source>
</reference>
<evidence type="ECO:0000259" key="3">
    <source>
        <dbReference type="Pfam" id="PF00501"/>
    </source>
</evidence>
<feature type="domain" description="AMP-binding enzyme C-terminal" evidence="4">
    <location>
        <begin position="439"/>
        <end position="516"/>
    </location>
</feature>